<feature type="domain" description="CCHC-type" evidence="4">
    <location>
        <begin position="227"/>
        <end position="242"/>
    </location>
</feature>
<evidence type="ECO:0000259" key="4">
    <source>
        <dbReference type="PROSITE" id="PS50158"/>
    </source>
</evidence>
<comment type="caution">
    <text evidence="5">The sequence shown here is derived from an EMBL/GenBank/DDBJ whole genome shotgun (WGS) entry which is preliminary data.</text>
</comment>
<name>A0A699GNG1_TANCI</name>
<dbReference type="SMART" id="SM00343">
    <property type="entry name" value="ZnF_C2HC"/>
    <property type="match status" value="1"/>
</dbReference>
<dbReference type="GO" id="GO:0008233">
    <property type="term" value="F:peptidase activity"/>
    <property type="evidence" value="ECO:0007669"/>
    <property type="project" value="UniProtKB-KW"/>
</dbReference>
<dbReference type="InterPro" id="IPR012337">
    <property type="entry name" value="RNaseH-like_sf"/>
</dbReference>
<evidence type="ECO:0000256" key="2">
    <source>
        <dbReference type="PROSITE-ProRule" id="PRU00047"/>
    </source>
</evidence>
<accession>A0A699GNG1</accession>
<dbReference type="PANTHER" id="PTHR42648">
    <property type="entry name" value="TRANSPOSASE, PUTATIVE-RELATED"/>
    <property type="match status" value="1"/>
</dbReference>
<dbReference type="InterPro" id="IPR036397">
    <property type="entry name" value="RNaseH_sf"/>
</dbReference>
<dbReference type="PANTHER" id="PTHR42648:SF32">
    <property type="entry name" value="RIBONUCLEASE H-LIKE DOMAIN, GAG-PRE-INTEGRASE DOMAIN PROTEIN-RELATED"/>
    <property type="match status" value="1"/>
</dbReference>
<dbReference type="InterPro" id="IPR057670">
    <property type="entry name" value="SH3_retrovirus"/>
</dbReference>
<dbReference type="SUPFAM" id="SSF57756">
    <property type="entry name" value="Retrovirus zinc finger-like domains"/>
    <property type="match status" value="1"/>
</dbReference>
<dbReference type="PROSITE" id="PS50158">
    <property type="entry name" value="ZF_CCHC"/>
    <property type="match status" value="1"/>
</dbReference>
<dbReference type="Pfam" id="PF22936">
    <property type="entry name" value="Pol_BBD"/>
    <property type="match status" value="1"/>
</dbReference>
<dbReference type="GO" id="GO:0003676">
    <property type="term" value="F:nucleic acid binding"/>
    <property type="evidence" value="ECO:0007669"/>
    <property type="project" value="InterPro"/>
</dbReference>
<organism evidence="5">
    <name type="scientific">Tanacetum cinerariifolium</name>
    <name type="common">Dalmatian daisy</name>
    <name type="synonym">Chrysanthemum cinerariifolium</name>
    <dbReference type="NCBI Taxonomy" id="118510"/>
    <lineage>
        <taxon>Eukaryota</taxon>
        <taxon>Viridiplantae</taxon>
        <taxon>Streptophyta</taxon>
        <taxon>Embryophyta</taxon>
        <taxon>Tracheophyta</taxon>
        <taxon>Spermatophyta</taxon>
        <taxon>Magnoliopsida</taxon>
        <taxon>eudicotyledons</taxon>
        <taxon>Gunneridae</taxon>
        <taxon>Pentapetalae</taxon>
        <taxon>asterids</taxon>
        <taxon>campanulids</taxon>
        <taxon>Asterales</taxon>
        <taxon>Asteraceae</taxon>
        <taxon>Asteroideae</taxon>
        <taxon>Anthemideae</taxon>
        <taxon>Anthemidinae</taxon>
        <taxon>Tanacetum</taxon>
    </lineage>
</organism>
<gene>
    <name evidence="5" type="ORF">Tci_000734</name>
</gene>
<dbReference type="InterPro" id="IPR039537">
    <property type="entry name" value="Retrotran_Ty1/copia-like"/>
</dbReference>
<evidence type="ECO:0000256" key="1">
    <source>
        <dbReference type="ARBA" id="ARBA00022670"/>
    </source>
</evidence>
<dbReference type="SUPFAM" id="SSF53098">
    <property type="entry name" value="Ribonuclease H-like"/>
    <property type="match status" value="1"/>
</dbReference>
<dbReference type="InterPro" id="IPR001878">
    <property type="entry name" value="Znf_CCHC"/>
</dbReference>
<feature type="compositionally biased region" description="Basic and acidic residues" evidence="3">
    <location>
        <begin position="240"/>
        <end position="256"/>
    </location>
</feature>
<sequence length="1602" mass="179692">MNPLTPHVVSAAKLPILNPNEFDLWKMRIEQYFLMTDYFLWEVILNGDSPVPTRIIKGVSQPVAPTTAEQRLARKSELKARGTLLMASLDKHQLKFNSHKDAKTLMQAIENRFAFVSSTSTDNNTDSVSAATSVSAACVKLSASALLNVDSLSNAVIYSFFASQSTSPQFNNKDLKQIDVDNLEEIDLRWQMVMLTMRARRFLQKTCINLGANGTSSMRFDMSKVECYNCHKKGHFAKECRSPKDQKRPGTAETQRRTVPVETLTSDALVSQCDGTGSYDWSYQAEEEPANFVLMAFSSSSSSDNEPIKTTILADTSVPASPKSNSSGKRRNMKACFYAPLIHSKPQRHRVPTEVLTQSKPVFNTAVRPVSAALPNLTMTRPRNTHQVVPVVSDVQGKQGTWVWRPKFPILDHDFRTISASMTLKWFDYNDALGRSKCSRHMTWNMSYLSDFEELNGGYVAFGGNPKGCKITGKGKIKTGKLDFDDVYFVKELKFNLFSVLQMCDKKNNVLFTDTECLVLSSDFKLPDESQVLLQVPKEHNMYNVNLKNIDPSGDLTCLFAKATLDESNFWNRRLAYVNFKTINKLVKGNLVRGFPTKGFKNDHTCVACRKGKQHIASCKTKSVSSVDQPLFKLHMDLFRLTFVKSLNKKSYCLVITDEYSRFTWVFFLATKDETSPFLKTFLTGLENQLSLKAEAVNTVCYVQNKVLVTKPHNKTSYALLHGRTPSIGFMRPFGCLVTILNTLDPLGKFQGKVDKGFLVGYSVCSKAFRVLNCRTRIIQETLHVNFLENKSNVVGTGPTWEEVDQSYMLFPVWSVGSTNPQNNAEDAAFNGKGHDFDVKKPESKVILSPCSSAQSKEQDDKIKKEAKGKIPTVGQNSLNSTNTFSVAGPSNDVVSPTYGKTFDIDASQLPDDPNMPELEDIIYSDDEDVVGAEVDFNNLESYIPVSPIPTTRIHKDHPVSQIIGDPSSTTQARSITRAVKDQGFEDPDHPDKVYKVVKALYGLHQAPRACEGFNQVIDFLNASYIKYALTVNPHSYVSCIKQFWNTVVVKQSNDVTRLQALVDKKKVVITKATIRDALRLDDAEGVDCLPNEEIFAELACMGYEKPSTKITFYKDLFSSRWKFPIHTILQSMSARRTSWNEFSSAMASAVICLSIDVAADTAAQGADTTVSGDDVQDQSIPSPTLPTPPPQQPQDLPSTSQVQQALDACAALTRRVEHLEYDKVAQALDITKLKRRVKKLEKANKVKDASNQGRMIDDLDRDASVALMDDKEEEKKAEEAKVAGDDQVKGRQDEIYKIDMDHALKFLSMQEDEPEMQEVVDVVTTAKLITEVITAASESVTTANTTIAATEPQVPAATITAAPVRVAATSTRRRKGVVIRDPEEESTTIIPAETKSKDMGKGIMVEEPKPMKKKQQIVPDEDDDVYTEATLLARKVPVVDYEIIHLNNKPHYKIIQADGTHQLYVSFITLLKFFDREDLESLWSLVKERFSKSKPNNFSDDFLLTTLRAMFERPNGQAQVWKSQRTVHSQAKVKSWKLLESCGVHIITFTTTQLILLLERRYPLSRFTLDQIMNAVRLRVEEHSEISLELLWLTRQQHHDG</sequence>
<dbReference type="EMBL" id="BKCJ010000018">
    <property type="protein sequence ID" value="GEU28756.1"/>
    <property type="molecule type" value="Genomic_DNA"/>
</dbReference>
<feature type="region of interest" description="Disordered" evidence="3">
    <location>
        <begin position="1167"/>
        <end position="1204"/>
    </location>
</feature>
<reference evidence="5" key="1">
    <citation type="journal article" date="2019" name="Sci. Rep.">
        <title>Draft genome of Tanacetum cinerariifolium, the natural source of mosquito coil.</title>
        <authorList>
            <person name="Yamashiro T."/>
            <person name="Shiraishi A."/>
            <person name="Satake H."/>
            <person name="Nakayama K."/>
        </authorList>
    </citation>
    <scope>NUCLEOTIDE SEQUENCE</scope>
</reference>
<feature type="region of interest" description="Disordered" evidence="3">
    <location>
        <begin position="240"/>
        <end position="259"/>
    </location>
</feature>
<keyword evidence="1" id="KW-0378">Hydrolase</keyword>
<keyword evidence="2" id="KW-0479">Metal-binding</keyword>
<keyword evidence="2" id="KW-0862">Zinc</keyword>
<dbReference type="Pfam" id="PF25597">
    <property type="entry name" value="SH3_retrovirus"/>
    <property type="match status" value="1"/>
</dbReference>
<evidence type="ECO:0000313" key="5">
    <source>
        <dbReference type="EMBL" id="GEU28756.1"/>
    </source>
</evidence>
<proteinExistence type="predicted"/>
<dbReference type="Gene3D" id="3.30.420.10">
    <property type="entry name" value="Ribonuclease H-like superfamily/Ribonuclease H"/>
    <property type="match status" value="1"/>
</dbReference>
<dbReference type="InterPro" id="IPR054722">
    <property type="entry name" value="PolX-like_BBD"/>
</dbReference>
<evidence type="ECO:0000256" key="3">
    <source>
        <dbReference type="SAM" id="MobiDB-lite"/>
    </source>
</evidence>
<dbReference type="Pfam" id="PF13976">
    <property type="entry name" value="gag_pre-integrs"/>
    <property type="match status" value="1"/>
</dbReference>
<dbReference type="InterPro" id="IPR025724">
    <property type="entry name" value="GAG-pre-integrase_dom"/>
</dbReference>
<dbReference type="InterPro" id="IPR036875">
    <property type="entry name" value="Znf_CCHC_sf"/>
</dbReference>
<keyword evidence="2" id="KW-0863">Zinc-finger</keyword>
<dbReference type="Gene3D" id="4.10.60.10">
    <property type="entry name" value="Zinc finger, CCHC-type"/>
    <property type="match status" value="1"/>
</dbReference>
<feature type="compositionally biased region" description="Pro residues" evidence="3">
    <location>
        <begin position="1184"/>
        <end position="1193"/>
    </location>
</feature>
<keyword evidence="1" id="KW-0645">Protease</keyword>
<dbReference type="GO" id="GO:0006508">
    <property type="term" value="P:proteolysis"/>
    <property type="evidence" value="ECO:0007669"/>
    <property type="project" value="UniProtKB-KW"/>
</dbReference>
<dbReference type="GO" id="GO:0008270">
    <property type="term" value="F:zinc ion binding"/>
    <property type="evidence" value="ECO:0007669"/>
    <property type="project" value="UniProtKB-KW"/>
</dbReference>
<protein>
    <submittedName>
        <fullName evidence="5">Putative ribonuclease H-like domain-containing protein</fullName>
    </submittedName>
</protein>